<name>A0ABV0J4X4_9CYAN</name>
<evidence type="ECO:0000256" key="4">
    <source>
        <dbReference type="ARBA" id="ARBA00023136"/>
    </source>
</evidence>
<dbReference type="Gene3D" id="3.40.50.2300">
    <property type="match status" value="2"/>
</dbReference>
<dbReference type="Pfam" id="PF01094">
    <property type="entry name" value="ANF_receptor"/>
    <property type="match status" value="1"/>
</dbReference>
<keyword evidence="5" id="KW-0732">Signal</keyword>
<feature type="chain" id="PRO_5047025303" evidence="5">
    <location>
        <begin position="18"/>
        <end position="442"/>
    </location>
</feature>
<keyword evidence="4" id="KW-0472">Membrane</keyword>
<gene>
    <name evidence="7" type="ORF">NC998_06935</name>
</gene>
<dbReference type="InterPro" id="IPR051010">
    <property type="entry name" value="BCAA_transport"/>
</dbReference>
<dbReference type="PANTHER" id="PTHR30483">
    <property type="entry name" value="LEUCINE-SPECIFIC-BINDING PROTEIN"/>
    <property type="match status" value="1"/>
</dbReference>
<dbReference type="EMBL" id="JAMPKM010000003">
    <property type="protein sequence ID" value="MEP0816827.1"/>
    <property type="molecule type" value="Genomic_DNA"/>
</dbReference>
<dbReference type="RefSeq" id="WP_190438945.1">
    <property type="nucleotide sequence ID" value="NZ_JAMPKM010000003.1"/>
</dbReference>
<evidence type="ECO:0000313" key="8">
    <source>
        <dbReference type="Proteomes" id="UP001464891"/>
    </source>
</evidence>
<reference evidence="7 8" key="1">
    <citation type="submission" date="2022-04" db="EMBL/GenBank/DDBJ databases">
        <title>Positive selection, recombination, and allopatry shape intraspecific diversity of widespread and dominant cyanobacteria.</title>
        <authorList>
            <person name="Wei J."/>
            <person name="Shu W."/>
            <person name="Hu C."/>
        </authorList>
    </citation>
    <scope>NUCLEOTIDE SEQUENCE [LARGE SCALE GENOMIC DNA]</scope>
    <source>
        <strain evidence="7 8">GB2-A4</strain>
    </source>
</reference>
<proteinExistence type="predicted"/>
<dbReference type="CDD" id="cd06346">
    <property type="entry name" value="PBP1_ABC_ligand_binding-like"/>
    <property type="match status" value="1"/>
</dbReference>
<evidence type="ECO:0000256" key="2">
    <source>
        <dbReference type="ARBA" id="ARBA00022692"/>
    </source>
</evidence>
<dbReference type="Proteomes" id="UP001464891">
    <property type="component" value="Unassembled WGS sequence"/>
</dbReference>
<evidence type="ECO:0000313" key="7">
    <source>
        <dbReference type="EMBL" id="MEP0816827.1"/>
    </source>
</evidence>
<dbReference type="InterPro" id="IPR028082">
    <property type="entry name" value="Peripla_BP_I"/>
</dbReference>
<comment type="subcellular location">
    <subcellularLocation>
        <location evidence="1">Membrane</location>
    </subcellularLocation>
</comment>
<feature type="domain" description="Receptor ligand binding region" evidence="6">
    <location>
        <begin position="77"/>
        <end position="428"/>
    </location>
</feature>
<organism evidence="7 8">
    <name type="scientific">Trichocoleus desertorum GB2-A4</name>
    <dbReference type="NCBI Taxonomy" id="2933944"/>
    <lineage>
        <taxon>Bacteria</taxon>
        <taxon>Bacillati</taxon>
        <taxon>Cyanobacteriota</taxon>
        <taxon>Cyanophyceae</taxon>
        <taxon>Leptolyngbyales</taxon>
        <taxon>Trichocoleusaceae</taxon>
        <taxon>Trichocoleus</taxon>
    </lineage>
</organism>
<keyword evidence="8" id="KW-1185">Reference proteome</keyword>
<dbReference type="PROSITE" id="PS51257">
    <property type="entry name" value="PROKAR_LIPOPROTEIN"/>
    <property type="match status" value="1"/>
</dbReference>
<dbReference type="InterPro" id="IPR001828">
    <property type="entry name" value="ANF_lig-bd_rcpt"/>
</dbReference>
<keyword evidence="2" id="KW-0812">Transmembrane</keyword>
<sequence length="442" mass="45953">MNRFALLKQLRCSSATAVVITAGVVGLAIASCQRTSNSGGANQSPATTTTDNAKGLKLGALLPATGDLSAVGPPLLDAVSLLVETVNQCGGVNQAPVSLVSEDDQTEPAAGAEAMAKLVEVDRVAGVVGSFPSSVSSAAVDVAVRNKVMLISPASTSPTFTERAKKGDFQGFWARTAPPDTYQAQALAKLAQQRNYQQVSTIVINDDYGVGLEREFTQAFKQRGGTVAGEGKPARYDPKATTFESEAALAFANKPDAVAAFIYGETGSLFLKAAYQQGLSQGVQIMLTDGGYSEDFAEQVGKTKDGKFILAGAVGTIPSADGKALAAFRELWQQKQAKPLSAFVPHAWDAAALLVLAAEAADNNTGEGIKSQLREVAGPTGTPVTDVCDGLARLQKGEKIDYQGASGNVDIDENGDVVSSYDVWTVKDDGTLQTIGKVNPAQ</sequence>
<evidence type="ECO:0000259" key="6">
    <source>
        <dbReference type="Pfam" id="PF01094"/>
    </source>
</evidence>
<feature type="signal peptide" evidence="5">
    <location>
        <begin position="1"/>
        <end position="17"/>
    </location>
</feature>
<evidence type="ECO:0000256" key="1">
    <source>
        <dbReference type="ARBA" id="ARBA00004370"/>
    </source>
</evidence>
<protein>
    <submittedName>
        <fullName evidence="7">ABC transporter substrate-binding protein</fullName>
    </submittedName>
</protein>
<evidence type="ECO:0000256" key="3">
    <source>
        <dbReference type="ARBA" id="ARBA00022989"/>
    </source>
</evidence>
<keyword evidence="3" id="KW-1133">Transmembrane helix</keyword>
<evidence type="ECO:0000256" key="5">
    <source>
        <dbReference type="SAM" id="SignalP"/>
    </source>
</evidence>
<comment type="caution">
    <text evidence="7">The sequence shown here is derived from an EMBL/GenBank/DDBJ whole genome shotgun (WGS) entry which is preliminary data.</text>
</comment>
<dbReference type="SUPFAM" id="SSF53822">
    <property type="entry name" value="Periplasmic binding protein-like I"/>
    <property type="match status" value="1"/>
</dbReference>
<dbReference type="PANTHER" id="PTHR30483:SF6">
    <property type="entry name" value="PERIPLASMIC BINDING PROTEIN OF ABC TRANSPORTER FOR NATURAL AMINO ACIDS"/>
    <property type="match status" value="1"/>
</dbReference>
<accession>A0ABV0J4X4</accession>